<dbReference type="OrthoDB" id="1600564at2759"/>
<evidence type="ECO:0000313" key="2">
    <source>
        <dbReference type="EMBL" id="KIY68267.1"/>
    </source>
</evidence>
<dbReference type="PANTHER" id="PTHR45648:SF22">
    <property type="entry name" value="GDSL LIPASE_ACYLHYDROLASE FAMILY PROTEIN (AFU_ORTHOLOGUE AFUA_4G14700)"/>
    <property type="match status" value="1"/>
</dbReference>
<evidence type="ECO:0000256" key="1">
    <source>
        <dbReference type="ARBA" id="ARBA00022801"/>
    </source>
</evidence>
<dbReference type="AlphaFoldDB" id="A0A0D7BCM2"/>
<dbReference type="InterPro" id="IPR051058">
    <property type="entry name" value="GDSL_Est/Lipase"/>
</dbReference>
<dbReference type="PANTHER" id="PTHR45648">
    <property type="entry name" value="GDSL LIPASE/ACYLHYDROLASE FAMILY PROTEIN (AFU_ORTHOLOGUE AFUA_4G14700)"/>
    <property type="match status" value="1"/>
</dbReference>
<dbReference type="GO" id="GO:0016788">
    <property type="term" value="F:hydrolase activity, acting on ester bonds"/>
    <property type="evidence" value="ECO:0007669"/>
    <property type="project" value="InterPro"/>
</dbReference>
<dbReference type="EMBL" id="KN880506">
    <property type="protein sequence ID" value="KIY68267.1"/>
    <property type="molecule type" value="Genomic_DNA"/>
</dbReference>
<accession>A0A0D7BCM2</accession>
<protein>
    <submittedName>
        <fullName evidence="2">Carbohydrate esterase family 16 protein</fullName>
    </submittedName>
</protein>
<reference evidence="2 3" key="1">
    <citation type="journal article" date="2015" name="Fungal Genet. Biol.">
        <title>Evolution of novel wood decay mechanisms in Agaricales revealed by the genome sequences of Fistulina hepatica and Cylindrobasidium torrendii.</title>
        <authorList>
            <person name="Floudas D."/>
            <person name="Held B.W."/>
            <person name="Riley R."/>
            <person name="Nagy L.G."/>
            <person name="Koehler G."/>
            <person name="Ransdell A.S."/>
            <person name="Younus H."/>
            <person name="Chow J."/>
            <person name="Chiniquy J."/>
            <person name="Lipzen A."/>
            <person name="Tritt A."/>
            <person name="Sun H."/>
            <person name="Haridas S."/>
            <person name="LaButti K."/>
            <person name="Ohm R.A."/>
            <person name="Kues U."/>
            <person name="Blanchette R.A."/>
            <person name="Grigoriev I.V."/>
            <person name="Minto R.E."/>
            <person name="Hibbett D.S."/>
        </authorList>
    </citation>
    <scope>NUCLEOTIDE SEQUENCE [LARGE SCALE GENOMIC DNA]</scope>
    <source>
        <strain evidence="2 3">FP15055 ss-10</strain>
    </source>
</reference>
<dbReference type="InterPro" id="IPR001087">
    <property type="entry name" value="GDSL"/>
</dbReference>
<feature type="non-terminal residue" evidence="2">
    <location>
        <position position="1"/>
    </location>
</feature>
<keyword evidence="3" id="KW-1185">Reference proteome</keyword>
<dbReference type="Pfam" id="PF00657">
    <property type="entry name" value="Lipase_GDSL"/>
    <property type="match status" value="1"/>
</dbReference>
<dbReference type="InterPro" id="IPR036514">
    <property type="entry name" value="SGNH_hydro_sf"/>
</dbReference>
<keyword evidence="1" id="KW-0378">Hydrolase</keyword>
<dbReference type="Proteomes" id="UP000054007">
    <property type="component" value="Unassembled WGS sequence"/>
</dbReference>
<evidence type="ECO:0000313" key="3">
    <source>
        <dbReference type="Proteomes" id="UP000054007"/>
    </source>
</evidence>
<name>A0A0D7BCM2_9AGAR</name>
<proteinExistence type="predicted"/>
<dbReference type="SUPFAM" id="SSF52266">
    <property type="entry name" value="SGNH hydrolase"/>
    <property type="match status" value="1"/>
</dbReference>
<organism evidence="2 3">
    <name type="scientific">Cylindrobasidium torrendii FP15055 ss-10</name>
    <dbReference type="NCBI Taxonomy" id="1314674"/>
    <lineage>
        <taxon>Eukaryota</taxon>
        <taxon>Fungi</taxon>
        <taxon>Dikarya</taxon>
        <taxon>Basidiomycota</taxon>
        <taxon>Agaricomycotina</taxon>
        <taxon>Agaricomycetes</taxon>
        <taxon>Agaricomycetidae</taxon>
        <taxon>Agaricales</taxon>
        <taxon>Marasmiineae</taxon>
        <taxon>Physalacriaceae</taxon>
        <taxon>Cylindrobasidium</taxon>
    </lineage>
</organism>
<gene>
    <name evidence="2" type="ORF">CYLTODRAFT_351678</name>
</gene>
<dbReference type="Gene3D" id="3.40.50.1110">
    <property type="entry name" value="SGNH hydrolase"/>
    <property type="match status" value="1"/>
</dbReference>
<sequence>AADGGIQWPYYLGLYGNYTIWNYAVGGAVCNESLTPLNDRPDVASGQPAWFVEDHIASESETEKQRLLLDPDSFVVIIFIGTNDVGIGSFITNDQAADVTLADLADCQVNAIRDMHRLGARHFILNALTPLHLTKLYSNSSDPTIYWPKPHDGEAWYKDMYNIVHRLNRLLSDRVSALNAEWRGNGEVQWFDTYALFEELYFNPALYFNGSVPANTTGHCHQCPDPDDYRLCGIGDCTLDERDSYMFWDELHPSEQTGRNLAMEMHKKIGGQSRY</sequence>